<evidence type="ECO:0000313" key="2">
    <source>
        <dbReference type="Proteomes" id="UP000279600"/>
    </source>
</evidence>
<accession>A0A3S9MX32</accession>
<organism evidence="1 2">
    <name type="scientific">Nonlabens ponticola</name>
    <dbReference type="NCBI Taxonomy" id="2496866"/>
    <lineage>
        <taxon>Bacteria</taxon>
        <taxon>Pseudomonadati</taxon>
        <taxon>Bacteroidota</taxon>
        <taxon>Flavobacteriia</taxon>
        <taxon>Flavobacteriales</taxon>
        <taxon>Flavobacteriaceae</taxon>
        <taxon>Nonlabens</taxon>
    </lineage>
</organism>
<proteinExistence type="predicted"/>
<gene>
    <name evidence="1" type="ORF">EJ995_05940</name>
</gene>
<dbReference type="Proteomes" id="UP000279600">
    <property type="component" value="Chromosome"/>
</dbReference>
<reference evidence="1 2" key="1">
    <citation type="submission" date="2018-12" db="EMBL/GenBank/DDBJ databases">
        <title>Complete genome of Nonlabens sp. MJ115.</title>
        <authorList>
            <person name="Choi H.S."/>
            <person name="Jung J."/>
        </authorList>
    </citation>
    <scope>NUCLEOTIDE SEQUENCE [LARGE SCALE GENOMIC DNA]</scope>
    <source>
        <strain evidence="1 2">MJ115</strain>
    </source>
</reference>
<dbReference type="KEGG" id="noj:EJ995_05940"/>
<dbReference type="OrthoDB" id="1437907at2"/>
<dbReference type="EMBL" id="CP034549">
    <property type="protein sequence ID" value="AZQ43791.1"/>
    <property type="molecule type" value="Genomic_DNA"/>
</dbReference>
<evidence type="ECO:0000313" key="1">
    <source>
        <dbReference type="EMBL" id="AZQ43791.1"/>
    </source>
</evidence>
<dbReference type="RefSeq" id="WP_126446584.1">
    <property type="nucleotide sequence ID" value="NZ_CP034549.1"/>
</dbReference>
<sequence length="203" mass="24094">MVIQNLTEEDLSMKYWDYFCALEYDLKIASRYIDFTEDNFSSYSIEFTRLLLSSCAEIDVILKHICKKLTSSSKADNIYKYQKDLIIKLPDLFTESVFIGSNLNPIKPYEGWSSSKAPNWWTIHNKVKYERNEFYYEANLKNVLESISALFIAVHYYYKIVLTNAMTQRRGKSFSWKDLTQVLNSNIQFVRFEADYYNRNLVM</sequence>
<protein>
    <submittedName>
        <fullName evidence="1">Uncharacterized protein</fullName>
    </submittedName>
</protein>
<keyword evidence="2" id="KW-1185">Reference proteome</keyword>
<name>A0A3S9MX32_9FLAO</name>
<dbReference type="AlphaFoldDB" id="A0A3S9MX32"/>